<dbReference type="AlphaFoldDB" id="A0A1S8LWR6"/>
<protein>
    <submittedName>
        <fullName evidence="1">Uncharacterized protein</fullName>
    </submittedName>
</protein>
<keyword evidence="2" id="KW-1185">Reference proteome</keyword>
<dbReference type="STRING" id="84029.CROST_11410"/>
<evidence type="ECO:0000313" key="2">
    <source>
        <dbReference type="Proteomes" id="UP000190951"/>
    </source>
</evidence>
<proteinExistence type="predicted"/>
<evidence type="ECO:0000313" key="1">
    <source>
        <dbReference type="EMBL" id="URZ10957.1"/>
    </source>
</evidence>
<name>A0A1S8LWR6_9CLOT</name>
<organism evidence="1 2">
    <name type="scientific">Clostridium felsineum</name>
    <dbReference type="NCBI Taxonomy" id="36839"/>
    <lineage>
        <taxon>Bacteria</taxon>
        <taxon>Bacillati</taxon>
        <taxon>Bacillota</taxon>
        <taxon>Clostridia</taxon>
        <taxon>Eubacteriales</taxon>
        <taxon>Clostridiaceae</taxon>
        <taxon>Clostridium</taxon>
    </lineage>
</organism>
<dbReference type="KEGG" id="crw:CROST_016730"/>
<sequence length="57" mass="6832">MVREKIYPNYINRYYYENGDSVIYLKRYQAGKLIYSLPMIFDTSAEAEKYFKENCGA</sequence>
<dbReference type="EMBL" id="CP096983">
    <property type="protein sequence ID" value="URZ10957.1"/>
    <property type="molecule type" value="Genomic_DNA"/>
</dbReference>
<reference evidence="1 2" key="1">
    <citation type="submission" date="2022-04" db="EMBL/GenBank/DDBJ databases">
        <title>Genome sequence of C. roseum typestrain.</title>
        <authorList>
            <person name="Poehlein A."/>
            <person name="Schoch T."/>
            <person name="Duerre P."/>
            <person name="Daniel R."/>
        </authorList>
    </citation>
    <scope>NUCLEOTIDE SEQUENCE [LARGE SCALE GENOMIC DNA]</scope>
    <source>
        <strain evidence="1 2">DSM 7320</strain>
    </source>
</reference>
<dbReference type="RefSeq" id="WP_176091519.1">
    <property type="nucleotide sequence ID" value="NZ_CP096983.1"/>
</dbReference>
<gene>
    <name evidence="1" type="ORF">CROST_016730</name>
</gene>
<dbReference type="Proteomes" id="UP000190951">
    <property type="component" value="Chromosome"/>
</dbReference>
<accession>A0A1S8LWR6</accession>